<protein>
    <submittedName>
        <fullName evidence="1">Uncharacterized protein</fullName>
    </submittedName>
</protein>
<gene>
    <name evidence="1" type="ORF">VFH_I368840</name>
</gene>
<sequence length="84" mass="9064">MDENAQADPNLAIQTGDTSAQQIISSTPVEAASGSATDLVATFGIEKLSTSASEDVIMKTLDEIKKENDMVRTRLDKQDEMFKA</sequence>
<dbReference type="Proteomes" id="UP001157006">
    <property type="component" value="Chromosome 1L"/>
</dbReference>
<dbReference type="AlphaFoldDB" id="A0AAV0YVF6"/>
<reference evidence="1 2" key="1">
    <citation type="submission" date="2023-01" db="EMBL/GenBank/DDBJ databases">
        <authorList>
            <person name="Kreplak J."/>
        </authorList>
    </citation>
    <scope>NUCLEOTIDE SEQUENCE [LARGE SCALE GENOMIC DNA]</scope>
</reference>
<evidence type="ECO:0000313" key="1">
    <source>
        <dbReference type="EMBL" id="CAI8588888.1"/>
    </source>
</evidence>
<dbReference type="EMBL" id="OX451736">
    <property type="protein sequence ID" value="CAI8588888.1"/>
    <property type="molecule type" value="Genomic_DNA"/>
</dbReference>
<evidence type="ECO:0000313" key="2">
    <source>
        <dbReference type="Proteomes" id="UP001157006"/>
    </source>
</evidence>
<accession>A0AAV0YVF6</accession>
<proteinExistence type="predicted"/>
<organism evidence="1 2">
    <name type="scientific">Vicia faba</name>
    <name type="common">Broad bean</name>
    <name type="synonym">Faba vulgaris</name>
    <dbReference type="NCBI Taxonomy" id="3906"/>
    <lineage>
        <taxon>Eukaryota</taxon>
        <taxon>Viridiplantae</taxon>
        <taxon>Streptophyta</taxon>
        <taxon>Embryophyta</taxon>
        <taxon>Tracheophyta</taxon>
        <taxon>Spermatophyta</taxon>
        <taxon>Magnoliopsida</taxon>
        <taxon>eudicotyledons</taxon>
        <taxon>Gunneridae</taxon>
        <taxon>Pentapetalae</taxon>
        <taxon>rosids</taxon>
        <taxon>fabids</taxon>
        <taxon>Fabales</taxon>
        <taxon>Fabaceae</taxon>
        <taxon>Papilionoideae</taxon>
        <taxon>50 kb inversion clade</taxon>
        <taxon>NPAAA clade</taxon>
        <taxon>Hologalegina</taxon>
        <taxon>IRL clade</taxon>
        <taxon>Fabeae</taxon>
        <taxon>Vicia</taxon>
    </lineage>
</organism>
<name>A0AAV0YVF6_VICFA</name>
<keyword evidence="2" id="KW-1185">Reference proteome</keyword>